<sequence length="284" mass="31142">MEDPRQSLSIVELQPIEHPSEAITRVLAPNPSPMTLDGTNSYLIFSESKDRVLVVDPGPSVSSHLDALEGEIASVGAKVGGIVVTHSHIDHAESVLSLVRRWEVPAFAHPELAHMGYEPLTQGHRLLGGVRLEVLYTPGHSKDHLCFLDPEGNLLSGDHILGRGTTVVAHPDGDLTRYLESLEKVLKIDYSTIQPGHGPSMSRGLGQEVIEYYLDHRRKRLAQIAQVMRLKERPVTLSEIVKGIYGDLKDPILWAASATTMAALDYLIRTGEVESKGDWFTAVG</sequence>
<dbReference type="SMART" id="SM00849">
    <property type="entry name" value="Lactamase_B"/>
    <property type="match status" value="1"/>
</dbReference>
<dbReference type="RefSeq" id="WP_084660226.1">
    <property type="nucleotide sequence ID" value="NZ_FQUL01000012.1"/>
</dbReference>
<proteinExistence type="predicted"/>
<gene>
    <name evidence="2" type="ORF">SAMN02745225_01084</name>
</gene>
<dbReference type="Gene3D" id="1.10.10.10">
    <property type="entry name" value="Winged helix-like DNA-binding domain superfamily/Winged helix DNA-binding domain"/>
    <property type="match status" value="1"/>
</dbReference>
<name>A0A1M4UTA9_9ACTN</name>
<evidence type="ECO:0000313" key="2">
    <source>
        <dbReference type="EMBL" id="SHE59991.1"/>
    </source>
</evidence>
<organism evidence="2 3">
    <name type="scientific">Ferrithrix thermotolerans DSM 19514</name>
    <dbReference type="NCBI Taxonomy" id="1121881"/>
    <lineage>
        <taxon>Bacteria</taxon>
        <taxon>Bacillati</taxon>
        <taxon>Actinomycetota</taxon>
        <taxon>Acidimicrobiia</taxon>
        <taxon>Acidimicrobiales</taxon>
        <taxon>Acidimicrobiaceae</taxon>
        <taxon>Ferrithrix</taxon>
    </lineage>
</organism>
<feature type="domain" description="Metallo-beta-lactamase" evidence="1">
    <location>
        <begin position="38"/>
        <end position="197"/>
    </location>
</feature>
<dbReference type="EMBL" id="FQUL01000012">
    <property type="protein sequence ID" value="SHE59991.1"/>
    <property type="molecule type" value="Genomic_DNA"/>
</dbReference>
<evidence type="ECO:0000313" key="3">
    <source>
        <dbReference type="Proteomes" id="UP000184295"/>
    </source>
</evidence>
<dbReference type="STRING" id="1121881.SAMN02745225_01084"/>
<keyword evidence="3" id="KW-1185">Reference proteome</keyword>
<dbReference type="InterPro" id="IPR001279">
    <property type="entry name" value="Metallo-B-lactamas"/>
</dbReference>
<dbReference type="Proteomes" id="UP000184295">
    <property type="component" value="Unassembled WGS sequence"/>
</dbReference>
<dbReference type="SUPFAM" id="SSF56281">
    <property type="entry name" value="Metallo-hydrolase/oxidoreductase"/>
    <property type="match status" value="1"/>
</dbReference>
<dbReference type="InterPro" id="IPR036866">
    <property type="entry name" value="RibonucZ/Hydroxyglut_hydro"/>
</dbReference>
<dbReference type="PANTHER" id="PTHR23131:SF0">
    <property type="entry name" value="ENDORIBONUCLEASE LACTB2"/>
    <property type="match status" value="1"/>
</dbReference>
<dbReference type="PANTHER" id="PTHR23131">
    <property type="entry name" value="ENDORIBONUCLEASE LACTB2"/>
    <property type="match status" value="1"/>
</dbReference>
<dbReference type="InterPro" id="IPR036388">
    <property type="entry name" value="WH-like_DNA-bd_sf"/>
</dbReference>
<dbReference type="CDD" id="cd16278">
    <property type="entry name" value="metallo-hydrolase-like_MBL-fold"/>
    <property type="match status" value="1"/>
</dbReference>
<dbReference type="AlphaFoldDB" id="A0A1M4UTA9"/>
<dbReference type="Pfam" id="PF00753">
    <property type="entry name" value="Lactamase_B"/>
    <property type="match status" value="1"/>
</dbReference>
<reference evidence="3" key="1">
    <citation type="submission" date="2016-11" db="EMBL/GenBank/DDBJ databases">
        <authorList>
            <person name="Varghese N."/>
            <person name="Submissions S."/>
        </authorList>
    </citation>
    <scope>NUCLEOTIDE SEQUENCE [LARGE SCALE GENOMIC DNA]</scope>
    <source>
        <strain evidence="3">DSM 19514</strain>
    </source>
</reference>
<evidence type="ECO:0000259" key="1">
    <source>
        <dbReference type="SMART" id="SM00849"/>
    </source>
</evidence>
<accession>A0A1M4UTA9</accession>
<dbReference type="Gene3D" id="3.60.15.10">
    <property type="entry name" value="Ribonuclease Z/Hydroxyacylglutathione hydrolase-like"/>
    <property type="match status" value="1"/>
</dbReference>
<dbReference type="OrthoDB" id="9788263at2"/>
<protein>
    <submittedName>
        <fullName evidence="2">Glyoxylase, beta-lactamase superfamily II</fullName>
    </submittedName>
</protein>
<dbReference type="InterPro" id="IPR050662">
    <property type="entry name" value="Sec-metab_biosynth-thioest"/>
</dbReference>